<dbReference type="Pfam" id="PF13424">
    <property type="entry name" value="TPR_12"/>
    <property type="match status" value="1"/>
</dbReference>
<dbReference type="Gene3D" id="1.25.40.10">
    <property type="entry name" value="Tetratricopeptide repeat domain"/>
    <property type="match status" value="1"/>
</dbReference>
<dbReference type="InterPro" id="IPR011990">
    <property type="entry name" value="TPR-like_helical_dom_sf"/>
</dbReference>
<evidence type="ECO:0008006" key="2">
    <source>
        <dbReference type="Google" id="ProtNLM"/>
    </source>
</evidence>
<dbReference type="EMBL" id="HACM01011832">
    <property type="protein sequence ID" value="CRZ12274.1"/>
    <property type="molecule type" value="Transcribed_RNA"/>
</dbReference>
<name>A0A0H5RU59_9EUKA</name>
<dbReference type="AlphaFoldDB" id="A0A0H5RU59"/>
<evidence type="ECO:0000313" key="1">
    <source>
        <dbReference type="EMBL" id="CRZ12274.1"/>
    </source>
</evidence>
<accession>A0A0H5RU59</accession>
<dbReference type="SUPFAM" id="SSF48452">
    <property type="entry name" value="TPR-like"/>
    <property type="match status" value="1"/>
</dbReference>
<proteinExistence type="predicted"/>
<sequence>MNDTSLGEAADILRSTIDTRVEFLGNGHIATGEASYVLGMLCHLTGHYDKAQQLYASAVRIYEVHVGQDHDLTKDIQAALSEIEGHVAAVQSITRPDTISIPT</sequence>
<organism evidence="1">
    <name type="scientific">Spongospora subterranea</name>
    <dbReference type="NCBI Taxonomy" id="70186"/>
    <lineage>
        <taxon>Eukaryota</taxon>
        <taxon>Sar</taxon>
        <taxon>Rhizaria</taxon>
        <taxon>Endomyxa</taxon>
        <taxon>Phytomyxea</taxon>
        <taxon>Plasmodiophorida</taxon>
        <taxon>Plasmodiophoridae</taxon>
        <taxon>Spongospora</taxon>
    </lineage>
</organism>
<protein>
    <recommendedName>
        <fullName evidence="2">Tetratricopeptide repeat protein</fullName>
    </recommendedName>
</protein>
<reference evidence="1" key="1">
    <citation type="submission" date="2015-04" db="EMBL/GenBank/DDBJ databases">
        <title>The genome sequence of the plant pathogenic Rhizarian Plasmodiophora brassicae reveals insights in its biotrophic life cycle and the origin of chitin synthesis.</title>
        <authorList>
            <person name="Schwelm A."/>
            <person name="Fogelqvist J."/>
            <person name="Knaust A."/>
            <person name="Julke S."/>
            <person name="Lilja T."/>
            <person name="Dhandapani V."/>
            <person name="Bonilla-Rosso G."/>
            <person name="Karlsson M."/>
            <person name="Shevchenko A."/>
            <person name="Choi S.R."/>
            <person name="Kim H.G."/>
            <person name="Park J.Y."/>
            <person name="Lim Y.P."/>
            <person name="Ludwig-Muller J."/>
            <person name="Dixelius C."/>
        </authorList>
    </citation>
    <scope>NUCLEOTIDE SEQUENCE</scope>
    <source>
        <tissue evidence="1">Potato root galls</tissue>
    </source>
</reference>